<accession>A0AAU9V3Y2</accession>
<name>A0AAU9V3Y2_EUPED</name>
<dbReference type="PANTHER" id="PTHR21974:SF2">
    <property type="entry name" value="RE15880P"/>
    <property type="match status" value="1"/>
</dbReference>
<dbReference type="EMBL" id="CAKOGL010000029">
    <property type="protein sequence ID" value="CAH2106661.1"/>
    <property type="molecule type" value="Genomic_DNA"/>
</dbReference>
<dbReference type="Proteomes" id="UP001153954">
    <property type="component" value="Unassembled WGS sequence"/>
</dbReference>
<proteinExistence type="predicted"/>
<dbReference type="AlphaFoldDB" id="A0AAU9V3Y2"/>
<keyword evidence="2" id="KW-1185">Reference proteome</keyword>
<organism evidence="1 2">
    <name type="scientific">Euphydryas editha</name>
    <name type="common">Edith's checkerspot</name>
    <dbReference type="NCBI Taxonomy" id="104508"/>
    <lineage>
        <taxon>Eukaryota</taxon>
        <taxon>Metazoa</taxon>
        <taxon>Ecdysozoa</taxon>
        <taxon>Arthropoda</taxon>
        <taxon>Hexapoda</taxon>
        <taxon>Insecta</taxon>
        <taxon>Pterygota</taxon>
        <taxon>Neoptera</taxon>
        <taxon>Endopterygota</taxon>
        <taxon>Lepidoptera</taxon>
        <taxon>Glossata</taxon>
        <taxon>Ditrysia</taxon>
        <taxon>Papilionoidea</taxon>
        <taxon>Nymphalidae</taxon>
        <taxon>Nymphalinae</taxon>
        <taxon>Euphydryas</taxon>
    </lineage>
</organism>
<gene>
    <name evidence="1" type="ORF">EEDITHA_LOCUS20764</name>
</gene>
<comment type="caution">
    <text evidence="1">The sequence shown here is derived from an EMBL/GenBank/DDBJ whole genome shotgun (WGS) entry which is preliminary data.</text>
</comment>
<dbReference type="GO" id="GO:0005929">
    <property type="term" value="C:cilium"/>
    <property type="evidence" value="ECO:0007669"/>
    <property type="project" value="TreeGrafter"/>
</dbReference>
<protein>
    <submittedName>
        <fullName evidence="1">Uncharacterized protein</fullName>
    </submittedName>
</protein>
<dbReference type="PANTHER" id="PTHR21974">
    <property type="entry name" value="RE15880P"/>
    <property type="match status" value="1"/>
</dbReference>
<evidence type="ECO:0000313" key="1">
    <source>
        <dbReference type="EMBL" id="CAH2106661.1"/>
    </source>
</evidence>
<evidence type="ECO:0000313" key="2">
    <source>
        <dbReference type="Proteomes" id="UP001153954"/>
    </source>
</evidence>
<sequence>MGCIASSQRVDVITMSTSEDSWQNASGKETVLAALVRLDQDIEKSEKLYPAQRLAVVTAELESIQQEIKNFEETTNSITNIESYPKTMHQIFVNLDLYRRPILATENEDFVANVNRKEMRKLELNWLRVREKELQSDRRRLHAQLLRIRSLYTQLKQLLSCIWTDDERPGTSLEGACERARALRDALALVSARLRASAESVHTALRLLDDALPVWKLASVGKSGWERTRACSDACRLLVQARCSERDARRVLVATAAPRAARALRLAMDYAFTDTMHDHKYQRTTEAFVQFKDALVQLVNSIHQVLLNNVDNLAMAEKDLTEKRRQLRAARVNDIVKRGLADLHCESSALASLKLKARE</sequence>
<reference evidence="1" key="1">
    <citation type="submission" date="2022-03" db="EMBL/GenBank/DDBJ databases">
        <authorList>
            <person name="Tunstrom K."/>
        </authorList>
    </citation>
    <scope>NUCLEOTIDE SEQUENCE</scope>
</reference>